<dbReference type="PANTHER" id="PTHR43280:SF32">
    <property type="entry name" value="TRANSCRIPTIONAL REGULATORY PROTEIN"/>
    <property type="match status" value="1"/>
</dbReference>
<feature type="domain" description="HTH araC/xylS-type" evidence="4">
    <location>
        <begin position="209"/>
        <end position="307"/>
    </location>
</feature>
<dbReference type="SUPFAM" id="SSF51215">
    <property type="entry name" value="Regulatory protein AraC"/>
    <property type="match status" value="1"/>
</dbReference>
<dbReference type="Proteomes" id="UP000603728">
    <property type="component" value="Unassembled WGS sequence"/>
</dbReference>
<evidence type="ECO:0000256" key="3">
    <source>
        <dbReference type="ARBA" id="ARBA00023163"/>
    </source>
</evidence>
<keyword evidence="2" id="KW-0238">DNA-binding</keyword>
<evidence type="ECO:0000259" key="4">
    <source>
        <dbReference type="PROSITE" id="PS01124"/>
    </source>
</evidence>
<sequence>MILLKMKKKQAEKIKTYGPKGFREKFLGEDNPIHLLFKSNSDHFFCLEIEEMMQMQHPVPPSKHSCHTLIFISSGQHVMKLGYQEYVTTDNQMIMVPAGQIFSLDNINNIHKGYICQFHPDILIRKYGSRELLNDFDFLKISGNPKIKLASEDIEPITNIFERLKKEYSETTIADLNIVQSYLITLFYEMNKNAVKTVKNISAAEAITAKFKELIHDHIKTQHQVNYYSSLLNVTPNHLNKCVKTITGKSAVKWIDENILLEAKYLLFQTTLSVGEIAAQVGFEDQSYFSRFFKKTEGISPIRYRKLIDKSQLLIRES</sequence>
<evidence type="ECO:0000313" key="5">
    <source>
        <dbReference type="EMBL" id="MBL0739029.1"/>
    </source>
</evidence>
<dbReference type="EMBL" id="JAERSF010000004">
    <property type="protein sequence ID" value="MBL0739029.1"/>
    <property type="molecule type" value="Genomic_DNA"/>
</dbReference>
<dbReference type="InterPro" id="IPR020449">
    <property type="entry name" value="Tscrpt_reg_AraC-type_HTH"/>
</dbReference>
<evidence type="ECO:0000256" key="1">
    <source>
        <dbReference type="ARBA" id="ARBA00023015"/>
    </source>
</evidence>
<dbReference type="InterPro" id="IPR009057">
    <property type="entry name" value="Homeodomain-like_sf"/>
</dbReference>
<keyword evidence="6" id="KW-1185">Reference proteome</keyword>
<dbReference type="PANTHER" id="PTHR43280">
    <property type="entry name" value="ARAC-FAMILY TRANSCRIPTIONAL REGULATOR"/>
    <property type="match status" value="1"/>
</dbReference>
<dbReference type="PRINTS" id="PR00032">
    <property type="entry name" value="HTHARAC"/>
</dbReference>
<keyword evidence="3" id="KW-0804">Transcription</keyword>
<dbReference type="InterPro" id="IPR018060">
    <property type="entry name" value="HTH_AraC"/>
</dbReference>
<accession>A0ABS1KHT0</accession>
<protein>
    <submittedName>
        <fullName evidence="5">AraC family transcriptional regulator</fullName>
    </submittedName>
</protein>
<dbReference type="SMART" id="SM00342">
    <property type="entry name" value="HTH_ARAC"/>
    <property type="match status" value="1"/>
</dbReference>
<reference evidence="5 6" key="1">
    <citation type="submission" date="2021-01" db="EMBL/GenBank/DDBJ databases">
        <title>Genome seq and assembly of Flavobacterium sp. GN10.</title>
        <authorList>
            <person name="Chhetri G."/>
        </authorList>
    </citation>
    <scope>NUCLEOTIDE SEQUENCE [LARGE SCALE GENOMIC DNA]</scope>
    <source>
        <strain evidence="5 6">GN10</strain>
    </source>
</reference>
<dbReference type="PROSITE" id="PS01124">
    <property type="entry name" value="HTH_ARAC_FAMILY_2"/>
    <property type="match status" value="1"/>
</dbReference>
<keyword evidence="1" id="KW-0805">Transcription regulation</keyword>
<proteinExistence type="predicted"/>
<dbReference type="InterPro" id="IPR037923">
    <property type="entry name" value="HTH-like"/>
</dbReference>
<comment type="caution">
    <text evidence="5">The sequence shown here is derived from an EMBL/GenBank/DDBJ whole genome shotgun (WGS) entry which is preliminary data.</text>
</comment>
<evidence type="ECO:0000256" key="2">
    <source>
        <dbReference type="ARBA" id="ARBA00023125"/>
    </source>
</evidence>
<gene>
    <name evidence="5" type="ORF">JI750_19195</name>
</gene>
<organism evidence="5 6">
    <name type="scientific">Flavobacterium tagetis</name>
    <dbReference type="NCBI Taxonomy" id="2801336"/>
    <lineage>
        <taxon>Bacteria</taxon>
        <taxon>Pseudomonadati</taxon>
        <taxon>Bacteroidota</taxon>
        <taxon>Flavobacteriia</taxon>
        <taxon>Flavobacteriales</taxon>
        <taxon>Flavobacteriaceae</taxon>
        <taxon>Flavobacterium</taxon>
    </lineage>
</organism>
<evidence type="ECO:0000313" key="6">
    <source>
        <dbReference type="Proteomes" id="UP000603728"/>
    </source>
</evidence>
<dbReference type="Pfam" id="PF12833">
    <property type="entry name" value="HTH_18"/>
    <property type="match status" value="1"/>
</dbReference>
<dbReference type="Gene3D" id="1.10.10.60">
    <property type="entry name" value="Homeodomain-like"/>
    <property type="match status" value="1"/>
</dbReference>
<dbReference type="SUPFAM" id="SSF46689">
    <property type="entry name" value="Homeodomain-like"/>
    <property type="match status" value="1"/>
</dbReference>
<name>A0ABS1KHT0_9FLAO</name>